<dbReference type="InterPro" id="IPR012341">
    <property type="entry name" value="6hp_glycosidase-like_sf"/>
</dbReference>
<dbReference type="GO" id="GO:0016787">
    <property type="term" value="F:hydrolase activity"/>
    <property type="evidence" value="ECO:0007669"/>
    <property type="project" value="UniProtKB-KW"/>
</dbReference>
<accession>A0ABZ0RMH0</accession>
<gene>
    <name evidence="2" type="ORF">SH580_01100</name>
</gene>
<evidence type="ECO:0000313" key="3">
    <source>
        <dbReference type="Proteomes" id="UP001324993"/>
    </source>
</evidence>
<dbReference type="PANTHER" id="PTHR33886:SF8">
    <property type="entry name" value="UNSATURATED RHAMNOGALACTURONAN HYDROLASE (EUROFUNG)"/>
    <property type="match status" value="1"/>
</dbReference>
<dbReference type="Gene3D" id="1.50.10.10">
    <property type="match status" value="1"/>
</dbReference>
<dbReference type="PANTHER" id="PTHR33886">
    <property type="entry name" value="UNSATURATED RHAMNOGALACTURONAN HYDROLASE (EUROFUNG)"/>
    <property type="match status" value="1"/>
</dbReference>
<dbReference type="Pfam" id="PF07470">
    <property type="entry name" value="Glyco_hydro_88"/>
    <property type="match status" value="1"/>
</dbReference>
<dbReference type="InterPro" id="IPR008928">
    <property type="entry name" value="6-hairpin_glycosidase_sf"/>
</dbReference>
<dbReference type="SUPFAM" id="SSF48208">
    <property type="entry name" value="Six-hairpin glycosidases"/>
    <property type="match status" value="1"/>
</dbReference>
<protein>
    <submittedName>
        <fullName evidence="2">Glycoside hydrolase family 88 protein</fullName>
    </submittedName>
</protein>
<sequence length="504" mass="55861">MNKISIIDTEEAVSDAVSSVTHVPATSVLAPTVEVPSGKRIPFAWRDFSVGKDCEVGTTILRWEEGTVVPEGTFRLRLAVSLDIRHTIQVEARDSETGVVFGVFDFTQAPVFQIAEIPLTREFGKRVLQVGVELRQIDGSVDLRFFAPSANSPTLLQPHLMVAGAAETADVWGEFLERFRDLSTVQTFSWMEGCLLEGGYDLNQRYAQLAYETDLKRRLRLYLNEHDLIYENPRSEPVDNSIYGIEGTLPFAVIGRLYPEHASVQRAVDFWLSRKQPDGHFASGAIMDGSMLSAEGSLCVAYPLVVIARRRGDVILEELALDQFRIRRDLLVSEDGSIYLRNRLGDLSFRNWARGITWYYLGLVRGIIELNDRKDIEDLRREAHRVMHYLLSYQLENGLWTNFIHQPSSGMDTSGSAGIAAALALAYQHGILPIEARQAAARTKDGLVAYLTADGLLEGGTPSNRAGEGSGQRRVIFPVGMGLAAQLLVALDPVDDSSSCVKES</sequence>
<dbReference type="InterPro" id="IPR010905">
    <property type="entry name" value="Glyco_hydro_88"/>
</dbReference>
<dbReference type="Proteomes" id="UP001324993">
    <property type="component" value="Chromosome"/>
</dbReference>
<dbReference type="InterPro" id="IPR052043">
    <property type="entry name" value="PolySaccharide_Degr_Enz"/>
</dbReference>
<organism evidence="2 3">
    <name type="scientific">Coraliomargarita algicola</name>
    <dbReference type="NCBI Taxonomy" id="3092156"/>
    <lineage>
        <taxon>Bacteria</taxon>
        <taxon>Pseudomonadati</taxon>
        <taxon>Verrucomicrobiota</taxon>
        <taxon>Opitutia</taxon>
        <taxon>Puniceicoccales</taxon>
        <taxon>Coraliomargaritaceae</taxon>
        <taxon>Coraliomargarita</taxon>
    </lineage>
</organism>
<evidence type="ECO:0000256" key="1">
    <source>
        <dbReference type="ARBA" id="ARBA00022801"/>
    </source>
</evidence>
<evidence type="ECO:0000313" key="2">
    <source>
        <dbReference type="EMBL" id="WPJ96298.1"/>
    </source>
</evidence>
<proteinExistence type="predicted"/>
<reference evidence="2 3" key="1">
    <citation type="submission" date="2023-11" db="EMBL/GenBank/DDBJ databases">
        <title>Coraliomargarita sp. nov., isolated from marine algae.</title>
        <authorList>
            <person name="Lee J.K."/>
            <person name="Baek J.H."/>
            <person name="Kim J.M."/>
            <person name="Choi D.G."/>
            <person name="Jeon C.O."/>
        </authorList>
    </citation>
    <scope>NUCLEOTIDE SEQUENCE [LARGE SCALE GENOMIC DNA]</scope>
    <source>
        <strain evidence="2 3">J2-16</strain>
    </source>
</reference>
<dbReference type="EMBL" id="CP138858">
    <property type="protein sequence ID" value="WPJ96298.1"/>
    <property type="molecule type" value="Genomic_DNA"/>
</dbReference>
<dbReference type="RefSeq" id="WP_319833161.1">
    <property type="nucleotide sequence ID" value="NZ_CP138858.1"/>
</dbReference>
<name>A0ABZ0RMH0_9BACT</name>
<keyword evidence="3" id="KW-1185">Reference proteome</keyword>
<keyword evidence="1 2" id="KW-0378">Hydrolase</keyword>